<accession>A0A9Q3CCR5</accession>
<reference evidence="1" key="1">
    <citation type="submission" date="2021-03" db="EMBL/GenBank/DDBJ databases">
        <title>Draft genome sequence of rust myrtle Austropuccinia psidii MF-1, a brazilian biotype.</title>
        <authorList>
            <person name="Quecine M.C."/>
            <person name="Pachon D.M.R."/>
            <person name="Bonatelli M.L."/>
            <person name="Correr F.H."/>
            <person name="Franceschini L.M."/>
            <person name="Leite T.F."/>
            <person name="Margarido G.R.A."/>
            <person name="Almeida C.A."/>
            <person name="Ferrarezi J.A."/>
            <person name="Labate C.A."/>
        </authorList>
    </citation>
    <scope>NUCLEOTIDE SEQUENCE</scope>
    <source>
        <strain evidence="1">MF-1</strain>
    </source>
</reference>
<dbReference type="Proteomes" id="UP000765509">
    <property type="component" value="Unassembled WGS sequence"/>
</dbReference>
<dbReference type="AlphaFoldDB" id="A0A9Q3CCR5"/>
<keyword evidence="2" id="KW-1185">Reference proteome</keyword>
<organism evidence="1 2">
    <name type="scientific">Austropuccinia psidii MF-1</name>
    <dbReference type="NCBI Taxonomy" id="1389203"/>
    <lineage>
        <taxon>Eukaryota</taxon>
        <taxon>Fungi</taxon>
        <taxon>Dikarya</taxon>
        <taxon>Basidiomycota</taxon>
        <taxon>Pucciniomycotina</taxon>
        <taxon>Pucciniomycetes</taxon>
        <taxon>Pucciniales</taxon>
        <taxon>Sphaerophragmiaceae</taxon>
        <taxon>Austropuccinia</taxon>
    </lineage>
</organism>
<evidence type="ECO:0000313" key="2">
    <source>
        <dbReference type="Proteomes" id="UP000765509"/>
    </source>
</evidence>
<proteinExistence type="predicted"/>
<gene>
    <name evidence="1" type="ORF">O181_021128</name>
</gene>
<dbReference type="EMBL" id="AVOT02006383">
    <property type="protein sequence ID" value="MBW0481413.1"/>
    <property type="molecule type" value="Genomic_DNA"/>
</dbReference>
<evidence type="ECO:0000313" key="1">
    <source>
        <dbReference type="EMBL" id="MBW0481413.1"/>
    </source>
</evidence>
<comment type="caution">
    <text evidence="1">The sequence shown here is derived from an EMBL/GenBank/DDBJ whole genome shotgun (WGS) entry which is preliminary data.</text>
</comment>
<protein>
    <submittedName>
        <fullName evidence="1">Uncharacterized protein</fullName>
    </submittedName>
</protein>
<name>A0A9Q3CCR5_9BASI</name>
<sequence length="149" mass="16787">MDPTSEMAFIMVHKILQCLHDGTSVTQTFSDNKNPKIKHNLSYDTYKSYHGGIRIVHDYITAAMAGIISIAYDSKYGLLPKYNHTVKRADHHRPKMMAEISKLLLLGTASMFICSTNKKNCPIWKSLLGLQLGKELIESKIKNPPQAPK</sequence>